<evidence type="ECO:0000313" key="2">
    <source>
        <dbReference type="Proteomes" id="UP001501447"/>
    </source>
</evidence>
<proteinExistence type="predicted"/>
<dbReference type="InterPro" id="IPR023393">
    <property type="entry name" value="START-like_dom_sf"/>
</dbReference>
<protein>
    <submittedName>
        <fullName evidence="1">SRPBCC family protein</fullName>
    </submittedName>
</protein>
<dbReference type="InterPro" id="IPR019587">
    <property type="entry name" value="Polyketide_cyclase/dehydratase"/>
</dbReference>
<dbReference type="SUPFAM" id="SSF55961">
    <property type="entry name" value="Bet v1-like"/>
    <property type="match status" value="1"/>
</dbReference>
<dbReference type="CDD" id="cd07821">
    <property type="entry name" value="PYR_PYL_RCAR_like"/>
    <property type="match status" value="1"/>
</dbReference>
<evidence type="ECO:0000313" key="1">
    <source>
        <dbReference type="EMBL" id="GAA2640143.1"/>
    </source>
</evidence>
<sequence>MAQAYWSSVFTSSADQTWAVVRRFNGLPDWHPAIRASEITGGGDGLTPGAVRLLTGADGSTYRERLVALDDVGRKLTYEIVEAPLPVRGYRSTLHVQPVADTGGAFLSWHATFDPAEGTTAQEATTVLEAAYSQAVAGIHTIIA</sequence>
<reference evidence="2" key="1">
    <citation type="journal article" date="2019" name="Int. J. Syst. Evol. Microbiol.">
        <title>The Global Catalogue of Microorganisms (GCM) 10K type strain sequencing project: providing services to taxonomists for standard genome sequencing and annotation.</title>
        <authorList>
            <consortium name="The Broad Institute Genomics Platform"/>
            <consortium name="The Broad Institute Genome Sequencing Center for Infectious Disease"/>
            <person name="Wu L."/>
            <person name="Ma J."/>
        </authorList>
    </citation>
    <scope>NUCLEOTIDE SEQUENCE [LARGE SCALE GENOMIC DNA]</scope>
    <source>
        <strain evidence="2">JCM 16373</strain>
    </source>
</reference>
<name>A0ABP6DF18_9ACTN</name>
<dbReference type="Pfam" id="PF10604">
    <property type="entry name" value="Polyketide_cyc2"/>
    <property type="match status" value="1"/>
</dbReference>
<comment type="caution">
    <text evidence="1">The sequence shown here is derived from an EMBL/GenBank/DDBJ whole genome shotgun (WGS) entry which is preliminary data.</text>
</comment>
<gene>
    <name evidence="1" type="ORF">GCM10009863_66590</name>
</gene>
<dbReference type="RefSeq" id="WP_344570806.1">
    <property type="nucleotide sequence ID" value="NZ_BAAARJ010000038.1"/>
</dbReference>
<keyword evidence="2" id="KW-1185">Reference proteome</keyword>
<dbReference type="PANTHER" id="PTHR39332">
    <property type="entry name" value="BLL4707 PROTEIN"/>
    <property type="match status" value="1"/>
</dbReference>
<dbReference type="Proteomes" id="UP001501447">
    <property type="component" value="Unassembled WGS sequence"/>
</dbReference>
<organism evidence="1 2">
    <name type="scientific">Streptomyces axinellae</name>
    <dbReference type="NCBI Taxonomy" id="552788"/>
    <lineage>
        <taxon>Bacteria</taxon>
        <taxon>Bacillati</taxon>
        <taxon>Actinomycetota</taxon>
        <taxon>Actinomycetes</taxon>
        <taxon>Kitasatosporales</taxon>
        <taxon>Streptomycetaceae</taxon>
        <taxon>Streptomyces</taxon>
    </lineage>
</organism>
<dbReference type="EMBL" id="BAAARJ010000038">
    <property type="protein sequence ID" value="GAA2640143.1"/>
    <property type="molecule type" value="Genomic_DNA"/>
</dbReference>
<dbReference type="PANTHER" id="PTHR39332:SF7">
    <property type="entry name" value="SRPBCC FAMILY PROTEIN"/>
    <property type="match status" value="1"/>
</dbReference>
<dbReference type="Gene3D" id="3.30.530.20">
    <property type="match status" value="1"/>
</dbReference>
<accession>A0ABP6DF18</accession>